<evidence type="ECO:0000313" key="2">
    <source>
        <dbReference type="Proteomes" id="UP000554342"/>
    </source>
</evidence>
<evidence type="ECO:0000313" key="1">
    <source>
        <dbReference type="EMBL" id="MBB5719135.1"/>
    </source>
</evidence>
<organism evidence="1 2">
    <name type="scientific">Stakelama sediminis</name>
    <dbReference type="NCBI Taxonomy" id="463200"/>
    <lineage>
        <taxon>Bacteria</taxon>
        <taxon>Pseudomonadati</taxon>
        <taxon>Pseudomonadota</taxon>
        <taxon>Alphaproteobacteria</taxon>
        <taxon>Sphingomonadales</taxon>
        <taxon>Sphingomonadaceae</taxon>
        <taxon>Stakelama</taxon>
    </lineage>
</organism>
<proteinExistence type="predicted"/>
<dbReference type="Proteomes" id="UP000554342">
    <property type="component" value="Unassembled WGS sequence"/>
</dbReference>
<dbReference type="AlphaFoldDB" id="A0A840YZU0"/>
<dbReference type="EMBL" id="JACIJI010000003">
    <property type="protein sequence ID" value="MBB5719135.1"/>
    <property type="molecule type" value="Genomic_DNA"/>
</dbReference>
<accession>A0A840YZU0</accession>
<dbReference type="RefSeq" id="WP_184003583.1">
    <property type="nucleotide sequence ID" value="NZ_BAABIF010000012.1"/>
</dbReference>
<sequence length="139" mass="15999">MKALLHISGGIGAVALVAGAIVTPVPAQAQVKRQIWVQNACRYPVRFFIRHADGVRNWHNHGWWTFRPYQRATKLTVADVPIVQQEKYAMYFYAEATGGQGHYWEGKDVRMFNGTRYKMRKAKKVMDRGHYTIKLSCND</sequence>
<reference evidence="1 2" key="1">
    <citation type="submission" date="2020-08" db="EMBL/GenBank/DDBJ databases">
        <title>Genomic Encyclopedia of Type Strains, Phase IV (KMG-IV): sequencing the most valuable type-strain genomes for metagenomic binning, comparative biology and taxonomic classification.</title>
        <authorList>
            <person name="Goeker M."/>
        </authorList>
    </citation>
    <scope>NUCLEOTIDE SEQUENCE [LARGE SCALE GENOMIC DNA]</scope>
    <source>
        <strain evidence="1 2">DSM 27203</strain>
    </source>
</reference>
<keyword evidence="2" id="KW-1185">Reference proteome</keyword>
<comment type="caution">
    <text evidence="1">The sequence shown here is derived from an EMBL/GenBank/DDBJ whole genome shotgun (WGS) entry which is preliminary data.</text>
</comment>
<name>A0A840YZU0_9SPHN</name>
<evidence type="ECO:0008006" key="3">
    <source>
        <dbReference type="Google" id="ProtNLM"/>
    </source>
</evidence>
<protein>
    <recommendedName>
        <fullName evidence="3">DUF1036 domain-containing protein</fullName>
    </recommendedName>
</protein>
<gene>
    <name evidence="1" type="ORF">FHR23_002073</name>
</gene>